<dbReference type="STRING" id="430453.SAMN04487962_11026"/>
<dbReference type="OrthoDB" id="9798857at2"/>
<dbReference type="AlphaFoldDB" id="A0A1I0EMD4"/>
<accession>A0A1I0EMD4</accession>
<keyword evidence="3" id="KW-0804">Transcription</keyword>
<evidence type="ECO:0000256" key="1">
    <source>
        <dbReference type="ARBA" id="ARBA00023015"/>
    </source>
</evidence>
<name>A0A1I0EMD4_9GAMM</name>
<dbReference type="Pfam" id="PF00440">
    <property type="entry name" value="TetR_N"/>
    <property type="match status" value="1"/>
</dbReference>
<organism evidence="6 7">
    <name type="scientific">Marinobacter segnicrescens</name>
    <dbReference type="NCBI Taxonomy" id="430453"/>
    <lineage>
        <taxon>Bacteria</taxon>
        <taxon>Pseudomonadati</taxon>
        <taxon>Pseudomonadota</taxon>
        <taxon>Gammaproteobacteria</taxon>
        <taxon>Pseudomonadales</taxon>
        <taxon>Marinobacteraceae</taxon>
        <taxon>Marinobacter</taxon>
    </lineage>
</organism>
<proteinExistence type="predicted"/>
<dbReference type="Gene3D" id="1.10.10.60">
    <property type="entry name" value="Homeodomain-like"/>
    <property type="match status" value="1"/>
</dbReference>
<evidence type="ECO:0000313" key="7">
    <source>
        <dbReference type="Proteomes" id="UP000198762"/>
    </source>
</evidence>
<dbReference type="PRINTS" id="PR00455">
    <property type="entry name" value="HTHTETR"/>
</dbReference>
<sequence length="189" mass="21001">MRYSPDQKEKTRQRILAEAARQFREQGISNTGLQPLMKTLGLTHGGFYAHFRSKDDLVESALQEAARQMDEETARVHETATPLATLITRYLSRAHRDSPGQGCALPTVSAELGQLGRPSETTDRIVHDRLTLIQGGLEQDKREERSFLILSAMVGGLMLARSVSDTALSERILQSTRDQLLALIDGELT</sequence>
<dbReference type="GO" id="GO:0003677">
    <property type="term" value="F:DNA binding"/>
    <property type="evidence" value="ECO:0007669"/>
    <property type="project" value="UniProtKB-UniRule"/>
</dbReference>
<feature type="domain" description="HTH tetR-type" evidence="5">
    <location>
        <begin position="9"/>
        <end position="69"/>
    </location>
</feature>
<dbReference type="PROSITE" id="PS50977">
    <property type="entry name" value="HTH_TETR_2"/>
    <property type="match status" value="1"/>
</dbReference>
<evidence type="ECO:0000256" key="4">
    <source>
        <dbReference type="PROSITE-ProRule" id="PRU00335"/>
    </source>
</evidence>
<dbReference type="EMBL" id="FOHZ01000010">
    <property type="protein sequence ID" value="SET45911.1"/>
    <property type="molecule type" value="Genomic_DNA"/>
</dbReference>
<dbReference type="InterPro" id="IPR036271">
    <property type="entry name" value="Tet_transcr_reg_TetR-rel_C_sf"/>
</dbReference>
<keyword evidence="7" id="KW-1185">Reference proteome</keyword>
<gene>
    <name evidence="6" type="ORF">SAMN04487962_11026</name>
</gene>
<evidence type="ECO:0000256" key="2">
    <source>
        <dbReference type="ARBA" id="ARBA00023125"/>
    </source>
</evidence>
<protein>
    <submittedName>
        <fullName evidence="6">Transcriptional regulator, TetR family</fullName>
    </submittedName>
</protein>
<evidence type="ECO:0000259" key="5">
    <source>
        <dbReference type="PROSITE" id="PS50977"/>
    </source>
</evidence>
<keyword evidence="2 4" id="KW-0238">DNA-binding</keyword>
<dbReference type="RefSeq" id="WP_091851932.1">
    <property type="nucleotide sequence ID" value="NZ_FOHZ01000010.1"/>
</dbReference>
<dbReference type="PANTHER" id="PTHR47506">
    <property type="entry name" value="TRANSCRIPTIONAL REGULATORY PROTEIN"/>
    <property type="match status" value="1"/>
</dbReference>
<dbReference type="PANTHER" id="PTHR47506:SF7">
    <property type="entry name" value="TRANSCRIPTIONAL REGULATORY PROTEIN"/>
    <property type="match status" value="1"/>
</dbReference>
<dbReference type="InterPro" id="IPR001647">
    <property type="entry name" value="HTH_TetR"/>
</dbReference>
<dbReference type="SUPFAM" id="SSF48498">
    <property type="entry name" value="Tetracyclin repressor-like, C-terminal domain"/>
    <property type="match status" value="1"/>
</dbReference>
<dbReference type="Gene3D" id="1.10.357.10">
    <property type="entry name" value="Tetracycline Repressor, domain 2"/>
    <property type="match status" value="1"/>
</dbReference>
<keyword evidence="1" id="KW-0805">Transcription regulation</keyword>
<dbReference type="Proteomes" id="UP000198762">
    <property type="component" value="Unassembled WGS sequence"/>
</dbReference>
<evidence type="ECO:0000313" key="6">
    <source>
        <dbReference type="EMBL" id="SET45911.1"/>
    </source>
</evidence>
<feature type="DNA-binding region" description="H-T-H motif" evidence="4">
    <location>
        <begin position="32"/>
        <end position="51"/>
    </location>
</feature>
<reference evidence="7" key="1">
    <citation type="submission" date="2016-10" db="EMBL/GenBank/DDBJ databases">
        <authorList>
            <person name="Varghese N."/>
            <person name="Submissions S."/>
        </authorList>
    </citation>
    <scope>NUCLEOTIDE SEQUENCE [LARGE SCALE GENOMIC DNA]</scope>
    <source>
        <strain evidence="7">CGMCC 1.6489</strain>
    </source>
</reference>
<evidence type="ECO:0000256" key="3">
    <source>
        <dbReference type="ARBA" id="ARBA00023163"/>
    </source>
</evidence>
<dbReference type="InterPro" id="IPR009057">
    <property type="entry name" value="Homeodomain-like_sf"/>
</dbReference>
<dbReference type="SUPFAM" id="SSF46689">
    <property type="entry name" value="Homeodomain-like"/>
    <property type="match status" value="1"/>
</dbReference>